<dbReference type="OrthoDB" id="2625770at2"/>
<dbReference type="EMBL" id="QGTQ01000044">
    <property type="protein sequence ID" value="PWV90234.1"/>
    <property type="molecule type" value="Genomic_DNA"/>
</dbReference>
<organism evidence="1 2">
    <name type="scientific">Paenibacillus cellulosilyticus</name>
    <dbReference type="NCBI Taxonomy" id="375489"/>
    <lineage>
        <taxon>Bacteria</taxon>
        <taxon>Bacillati</taxon>
        <taxon>Bacillota</taxon>
        <taxon>Bacilli</taxon>
        <taxon>Bacillales</taxon>
        <taxon>Paenibacillaceae</taxon>
        <taxon>Paenibacillus</taxon>
    </lineage>
</organism>
<name>A0A2V2YET7_9BACL</name>
<accession>A0A2V2YET7</accession>
<proteinExistence type="predicted"/>
<evidence type="ECO:0008006" key="3">
    <source>
        <dbReference type="Google" id="ProtNLM"/>
    </source>
</evidence>
<evidence type="ECO:0000313" key="2">
    <source>
        <dbReference type="Proteomes" id="UP000246635"/>
    </source>
</evidence>
<reference evidence="1 2" key="1">
    <citation type="submission" date="2018-05" db="EMBL/GenBank/DDBJ databases">
        <title>Genomic Encyclopedia of Type Strains, Phase III (KMG-III): the genomes of soil and plant-associated and newly described type strains.</title>
        <authorList>
            <person name="Whitman W."/>
        </authorList>
    </citation>
    <scope>NUCLEOTIDE SEQUENCE [LARGE SCALE GENOMIC DNA]</scope>
    <source>
        <strain evidence="1 2">CECT 5696</strain>
    </source>
</reference>
<keyword evidence="2" id="KW-1185">Reference proteome</keyword>
<dbReference type="AlphaFoldDB" id="A0A2V2YET7"/>
<dbReference type="RefSeq" id="WP_110047437.1">
    <property type="nucleotide sequence ID" value="NZ_CP054610.1"/>
</dbReference>
<gene>
    <name evidence="1" type="ORF">DFQ01_14410</name>
</gene>
<comment type="caution">
    <text evidence="1">The sequence shown here is derived from an EMBL/GenBank/DDBJ whole genome shotgun (WGS) entry which is preliminary data.</text>
</comment>
<dbReference type="Proteomes" id="UP000246635">
    <property type="component" value="Unassembled WGS sequence"/>
</dbReference>
<evidence type="ECO:0000313" key="1">
    <source>
        <dbReference type="EMBL" id="PWV90234.1"/>
    </source>
</evidence>
<protein>
    <recommendedName>
        <fullName evidence="3">DUF5405 domain-containing protein</fullName>
    </recommendedName>
</protein>
<sequence length="96" mass="11298">MKVQIEENIYLESDSMQFIIREYTGKVNNETGIESFKTIGYYSNISSALKRMVKLKLMQSTATDLRELLEDLRRIEQRFETIFASIELDDDDSYLN</sequence>